<evidence type="ECO:0000313" key="13">
    <source>
        <dbReference type="Proteomes" id="UP001398420"/>
    </source>
</evidence>
<dbReference type="RefSeq" id="WP_121177063.1">
    <property type="nucleotide sequence ID" value="NZ_JBCEWA010000005.1"/>
</dbReference>
<dbReference type="InterPro" id="IPR041715">
    <property type="entry name" value="HisRS-like_core"/>
</dbReference>
<dbReference type="Proteomes" id="UP001398420">
    <property type="component" value="Unassembled WGS sequence"/>
</dbReference>
<keyword evidence="6 10" id="KW-0963">Cytoplasm</keyword>
<evidence type="ECO:0000256" key="10">
    <source>
        <dbReference type="HAMAP-Rule" id="MF_00125"/>
    </source>
</evidence>
<accession>A0ABU9LMR3</accession>
<dbReference type="GO" id="GO:0016757">
    <property type="term" value="F:glycosyltransferase activity"/>
    <property type="evidence" value="ECO:0007669"/>
    <property type="project" value="UniProtKB-KW"/>
</dbReference>
<dbReference type="SUPFAM" id="SSF55681">
    <property type="entry name" value="Class II aaRS and biotin synthetases"/>
    <property type="match status" value="1"/>
</dbReference>
<dbReference type="HAMAP" id="MF_00125">
    <property type="entry name" value="HisZ"/>
    <property type="match status" value="1"/>
</dbReference>
<comment type="pathway">
    <text evidence="2 10">Amino-acid biosynthesis; L-histidine biosynthesis; L-histidine from 5-phospho-alpha-D-ribose 1-diphosphate: step 1/9.</text>
</comment>
<dbReference type="EMBL" id="JBCEWA010000005">
    <property type="protein sequence ID" value="MEL5988299.1"/>
    <property type="molecule type" value="Genomic_DNA"/>
</dbReference>
<dbReference type="Gene3D" id="3.40.50.12590">
    <property type="match status" value="1"/>
</dbReference>
<comment type="subunit">
    <text evidence="4 10">Heteromultimer composed of HisG and HisZ subunits.</text>
</comment>
<dbReference type="NCBIfam" id="TIGR00443">
    <property type="entry name" value="hisZ_biosyn_reg"/>
    <property type="match status" value="1"/>
</dbReference>
<protein>
    <recommendedName>
        <fullName evidence="5 10">ATP phosphoribosyltransferase regulatory subunit</fullName>
    </recommendedName>
</protein>
<dbReference type="PANTHER" id="PTHR43707:SF1">
    <property type="entry name" value="HISTIDINE--TRNA LIGASE, MITOCHONDRIAL-RELATED"/>
    <property type="match status" value="1"/>
</dbReference>
<proteinExistence type="inferred from homology"/>
<name>A0ABU9LMR3_9BACL</name>
<comment type="caution">
    <text evidence="12">The sequence shown here is derived from an EMBL/GenBank/DDBJ whole genome shotgun (WGS) entry which is preliminary data.</text>
</comment>
<evidence type="ECO:0000256" key="3">
    <source>
        <dbReference type="ARBA" id="ARBA00005539"/>
    </source>
</evidence>
<comment type="miscellaneous">
    <text evidence="10">This function is generally fulfilled by the C-terminal part of HisG, which is missing in some bacteria such as this one.</text>
</comment>
<evidence type="ECO:0000256" key="1">
    <source>
        <dbReference type="ARBA" id="ARBA00004496"/>
    </source>
</evidence>
<keyword evidence="8 10" id="KW-0368">Histidine biosynthesis</keyword>
<dbReference type="NCBIfam" id="NF008941">
    <property type="entry name" value="PRK12292.2-4"/>
    <property type="match status" value="1"/>
</dbReference>
<reference evidence="12 13" key="1">
    <citation type="submission" date="2024-04" db="EMBL/GenBank/DDBJ databases">
        <authorList>
            <person name="Wu Y.S."/>
            <person name="Zhang L."/>
        </authorList>
    </citation>
    <scope>NUCLEOTIDE SEQUENCE [LARGE SCALE GENOMIC DNA]</scope>
    <source>
        <strain evidence="12 13">KG-01</strain>
    </source>
</reference>
<keyword evidence="13" id="KW-1185">Reference proteome</keyword>
<evidence type="ECO:0000256" key="4">
    <source>
        <dbReference type="ARBA" id="ARBA00011496"/>
    </source>
</evidence>
<evidence type="ECO:0000313" key="12">
    <source>
        <dbReference type="EMBL" id="MEL5988299.1"/>
    </source>
</evidence>
<dbReference type="PROSITE" id="PS50862">
    <property type="entry name" value="AA_TRNA_LIGASE_II"/>
    <property type="match status" value="1"/>
</dbReference>
<comment type="function">
    <text evidence="9 10">Required for the first step of histidine biosynthesis. May allow the feedback regulation of ATP phosphoribosyltransferase activity by histidine.</text>
</comment>
<evidence type="ECO:0000256" key="9">
    <source>
        <dbReference type="ARBA" id="ARBA00025246"/>
    </source>
</evidence>
<dbReference type="InterPro" id="IPR006195">
    <property type="entry name" value="aa-tRNA-synth_II"/>
</dbReference>
<keyword evidence="12" id="KW-0328">Glycosyltransferase</keyword>
<dbReference type="PANTHER" id="PTHR43707">
    <property type="entry name" value="HISTIDYL-TRNA SYNTHETASE"/>
    <property type="match status" value="1"/>
</dbReference>
<dbReference type="Pfam" id="PF13393">
    <property type="entry name" value="tRNA-synt_His"/>
    <property type="match status" value="1"/>
</dbReference>
<dbReference type="Gene3D" id="3.30.930.10">
    <property type="entry name" value="Bira Bifunctional Protein, Domain 2"/>
    <property type="match status" value="1"/>
</dbReference>
<dbReference type="Pfam" id="PF21996">
    <property type="entry name" value="HisZ-like"/>
    <property type="match status" value="1"/>
</dbReference>
<evidence type="ECO:0000256" key="8">
    <source>
        <dbReference type="ARBA" id="ARBA00023102"/>
    </source>
</evidence>
<evidence type="ECO:0000256" key="6">
    <source>
        <dbReference type="ARBA" id="ARBA00022490"/>
    </source>
</evidence>
<comment type="subcellular location">
    <subcellularLocation>
        <location evidence="1 10">Cytoplasm</location>
    </subcellularLocation>
</comment>
<gene>
    <name evidence="10" type="primary">hisZ</name>
    <name evidence="12" type="ORF">AAF454_07750</name>
</gene>
<evidence type="ECO:0000256" key="5">
    <source>
        <dbReference type="ARBA" id="ARBA00020397"/>
    </source>
</evidence>
<keyword evidence="7 10" id="KW-0028">Amino-acid biosynthesis</keyword>
<sequence>MSMIRPFEKPLGMRDTLPGIFEKKEWIRQVGREFFSLRGFDFIKTPTLEYYETVGRFSAILESNLFKLVDSQGNTLVLRPDMTTPIARIASTKLLKEKVPQRLAYFSNVFRAQELEGGKPAEFEQMGIEVIGDDSIYADTEVILTTIDLMKRLGIESFKITIGHAGILEAIIRKNVQTEEQFTELHQLLVNRNYVGFEEAVDRFVLTIEQASTLKSFIEEATSLTNMRQISKYLYEKEALIYMEQLASILEIAGVQEYVAFDFTIASHMNYYTGMMFEVFAANTGYPIGNGGRYNGLLENFGADMSAVGFALRIDYLLEAMPKIEDEKESVLILFVSTQLAQALEQTKQLREQGYRTTMQSLEGIENLAQYEKQFTKVVRVGQGGTSYE</sequence>
<feature type="domain" description="Aminoacyl-transfer RNA synthetases class-II family profile" evidence="11">
    <location>
        <begin position="27"/>
        <end position="321"/>
    </location>
</feature>
<keyword evidence="12" id="KW-0808">Transferase</keyword>
<comment type="similarity">
    <text evidence="3 10">Belongs to the class-II aminoacyl-tRNA synthetase family. HisZ subfamily.</text>
</comment>
<dbReference type="CDD" id="cd00773">
    <property type="entry name" value="HisRS-like_core"/>
    <property type="match status" value="1"/>
</dbReference>
<dbReference type="InterPro" id="IPR004516">
    <property type="entry name" value="HisRS/HisZ"/>
</dbReference>
<organism evidence="12 13">
    <name type="scientific">Kurthia gibsonii</name>
    <dbReference type="NCBI Taxonomy" id="33946"/>
    <lineage>
        <taxon>Bacteria</taxon>
        <taxon>Bacillati</taxon>
        <taxon>Bacillota</taxon>
        <taxon>Bacilli</taxon>
        <taxon>Bacillales</taxon>
        <taxon>Caryophanaceae</taxon>
        <taxon>Kurthia</taxon>
    </lineage>
</organism>
<dbReference type="InterPro" id="IPR004517">
    <property type="entry name" value="HisZ"/>
</dbReference>
<dbReference type="InterPro" id="IPR045864">
    <property type="entry name" value="aa-tRNA-synth_II/BPL/LPL"/>
</dbReference>
<dbReference type="InterPro" id="IPR053846">
    <property type="entry name" value="HisZ-C"/>
</dbReference>
<dbReference type="PIRSF" id="PIRSF001549">
    <property type="entry name" value="His-tRNA_synth"/>
    <property type="match status" value="1"/>
</dbReference>
<evidence type="ECO:0000259" key="11">
    <source>
        <dbReference type="PROSITE" id="PS50862"/>
    </source>
</evidence>
<evidence type="ECO:0000256" key="2">
    <source>
        <dbReference type="ARBA" id="ARBA00004667"/>
    </source>
</evidence>
<evidence type="ECO:0000256" key="7">
    <source>
        <dbReference type="ARBA" id="ARBA00022605"/>
    </source>
</evidence>